<reference evidence="2 3" key="1">
    <citation type="submission" date="2020-05" db="EMBL/GenBank/DDBJ databases">
        <title>Vigna angularis (adzuki bean) Var. LongXiaoDou No. 4 denovo assembly.</title>
        <authorList>
            <person name="Xiang H."/>
        </authorList>
    </citation>
    <scope>NUCLEOTIDE SEQUENCE [LARGE SCALE GENOMIC DNA]</scope>
    <source>
        <tissue evidence="2">Leaf</tissue>
    </source>
</reference>
<feature type="compositionally biased region" description="Basic and acidic residues" evidence="1">
    <location>
        <begin position="164"/>
        <end position="182"/>
    </location>
</feature>
<dbReference type="EMBL" id="JABFOF010000003">
    <property type="protein sequence ID" value="KAG2402313.1"/>
    <property type="molecule type" value="Genomic_DNA"/>
</dbReference>
<sequence>MSMDDPTEMMRVLQQKMDEMQQRHEEEMAAVKADCEARIAREIGQMDGGERVKDKGKGVEGERPPPDTEGDRTWRPSGSEAEESKAKSVHAESAAEDGRMNNSRLGWATPRKDRPPYQTPSWRVFQREQLSAWLGDTAKGSSALPKSKLASVPTRNNYQFDGATPRKDRPPYKTRIKNEAKN</sequence>
<evidence type="ECO:0000313" key="3">
    <source>
        <dbReference type="Proteomes" id="UP000743370"/>
    </source>
</evidence>
<protein>
    <submittedName>
        <fullName evidence="2">Uncharacterized protein</fullName>
    </submittedName>
</protein>
<name>A0A8T0KVP9_PHAAN</name>
<comment type="caution">
    <text evidence="2">The sequence shown here is derived from an EMBL/GenBank/DDBJ whole genome shotgun (WGS) entry which is preliminary data.</text>
</comment>
<feature type="compositionally biased region" description="Basic and acidic residues" evidence="1">
    <location>
        <begin position="48"/>
        <end position="74"/>
    </location>
</feature>
<feature type="region of interest" description="Disordered" evidence="1">
    <location>
        <begin position="41"/>
        <end position="122"/>
    </location>
</feature>
<accession>A0A8T0KVP9</accession>
<gene>
    <name evidence="2" type="ORF">HKW66_Vig0235090</name>
</gene>
<feature type="region of interest" description="Disordered" evidence="1">
    <location>
        <begin position="138"/>
        <end position="182"/>
    </location>
</feature>
<evidence type="ECO:0000256" key="1">
    <source>
        <dbReference type="SAM" id="MobiDB-lite"/>
    </source>
</evidence>
<dbReference type="Proteomes" id="UP000743370">
    <property type="component" value="Unassembled WGS sequence"/>
</dbReference>
<proteinExistence type="predicted"/>
<organism evidence="2 3">
    <name type="scientific">Phaseolus angularis</name>
    <name type="common">Azuki bean</name>
    <name type="synonym">Vigna angularis</name>
    <dbReference type="NCBI Taxonomy" id="3914"/>
    <lineage>
        <taxon>Eukaryota</taxon>
        <taxon>Viridiplantae</taxon>
        <taxon>Streptophyta</taxon>
        <taxon>Embryophyta</taxon>
        <taxon>Tracheophyta</taxon>
        <taxon>Spermatophyta</taxon>
        <taxon>Magnoliopsida</taxon>
        <taxon>eudicotyledons</taxon>
        <taxon>Gunneridae</taxon>
        <taxon>Pentapetalae</taxon>
        <taxon>rosids</taxon>
        <taxon>fabids</taxon>
        <taxon>Fabales</taxon>
        <taxon>Fabaceae</taxon>
        <taxon>Papilionoideae</taxon>
        <taxon>50 kb inversion clade</taxon>
        <taxon>NPAAA clade</taxon>
        <taxon>indigoferoid/millettioid clade</taxon>
        <taxon>Phaseoleae</taxon>
        <taxon>Vigna</taxon>
    </lineage>
</organism>
<dbReference type="AlphaFoldDB" id="A0A8T0KVP9"/>
<evidence type="ECO:0000313" key="2">
    <source>
        <dbReference type="EMBL" id="KAG2402313.1"/>
    </source>
</evidence>